<organism evidence="1">
    <name type="scientific">Fagus sylvatica</name>
    <name type="common">Beechnut</name>
    <dbReference type="NCBI Taxonomy" id="28930"/>
    <lineage>
        <taxon>Eukaryota</taxon>
        <taxon>Viridiplantae</taxon>
        <taxon>Streptophyta</taxon>
        <taxon>Embryophyta</taxon>
        <taxon>Tracheophyta</taxon>
        <taxon>Spermatophyta</taxon>
        <taxon>Magnoliopsida</taxon>
        <taxon>eudicotyledons</taxon>
        <taxon>Gunneridae</taxon>
        <taxon>Pentapetalae</taxon>
        <taxon>rosids</taxon>
        <taxon>fabids</taxon>
        <taxon>Fagales</taxon>
        <taxon>Fagaceae</taxon>
        <taxon>Fagus</taxon>
    </lineage>
</organism>
<proteinExistence type="predicted"/>
<name>A0A2N9GHZ1_FAGSY</name>
<protein>
    <submittedName>
        <fullName evidence="1">Uncharacterized protein</fullName>
    </submittedName>
</protein>
<dbReference type="AlphaFoldDB" id="A0A2N9GHZ1"/>
<sequence>MLRSAPQSDLTRIVVDVAKNLERAQRRTPPGVLDHHHRRFSKGLEPSRIFDWRREVVALHLRFRGPNLSLPPIASNDPNLSWVWAHTATVLMGQPKDRTDAAQELAYPSGRIKRVKLTGCWGLNGGCRGAGRNPTHPPHPPYSPVLYLNANLAVEPEASL</sequence>
<gene>
    <name evidence="1" type="ORF">FSB_LOCUS26921</name>
</gene>
<accession>A0A2N9GHZ1</accession>
<reference evidence="1" key="1">
    <citation type="submission" date="2018-02" db="EMBL/GenBank/DDBJ databases">
        <authorList>
            <person name="Cohen D.B."/>
            <person name="Kent A.D."/>
        </authorList>
    </citation>
    <scope>NUCLEOTIDE SEQUENCE</scope>
</reference>
<dbReference type="EMBL" id="OIVN01001927">
    <property type="protein sequence ID" value="SPC99039.1"/>
    <property type="molecule type" value="Genomic_DNA"/>
</dbReference>
<evidence type="ECO:0000313" key="1">
    <source>
        <dbReference type="EMBL" id="SPC99039.1"/>
    </source>
</evidence>